<proteinExistence type="predicted"/>
<feature type="compositionally biased region" description="Basic and acidic residues" evidence="1">
    <location>
        <begin position="18"/>
        <end position="75"/>
    </location>
</feature>
<name>A0A2J0UCP2_STEMA</name>
<dbReference type="EMBL" id="NEQV01000002">
    <property type="protein sequence ID" value="PJL31206.1"/>
    <property type="molecule type" value="Genomic_DNA"/>
</dbReference>
<reference evidence="2 3" key="1">
    <citation type="journal article" date="2017" name="Front. Microbiol.">
        <title>Double-Face Meets the Bacterial World: The Opportunistic Pathogen Stenotrophomonas maltophilia.</title>
        <authorList>
            <person name="Lira F."/>
            <person name="Berg G."/>
            <person name="Martinez J.L."/>
        </authorList>
    </citation>
    <scope>NUCLEOTIDE SEQUENCE [LARGE SCALE GENOMIC DNA]</scope>
    <source>
        <strain evidence="2 3">EA1</strain>
    </source>
</reference>
<protein>
    <submittedName>
        <fullName evidence="2">Uncharacterized protein</fullName>
    </submittedName>
</protein>
<feature type="region of interest" description="Disordered" evidence="1">
    <location>
        <begin position="1"/>
        <end position="84"/>
    </location>
</feature>
<accession>A0A2J0UCP2</accession>
<evidence type="ECO:0000313" key="3">
    <source>
        <dbReference type="Proteomes" id="UP000230167"/>
    </source>
</evidence>
<evidence type="ECO:0000256" key="1">
    <source>
        <dbReference type="SAM" id="MobiDB-lite"/>
    </source>
</evidence>
<dbReference type="Proteomes" id="UP000230167">
    <property type="component" value="Unassembled WGS sequence"/>
</dbReference>
<comment type="caution">
    <text evidence="2">The sequence shown here is derived from an EMBL/GenBank/DDBJ whole genome shotgun (WGS) entry which is preliminary data.</text>
</comment>
<dbReference type="AlphaFoldDB" id="A0A2J0UCP2"/>
<evidence type="ECO:0000313" key="2">
    <source>
        <dbReference type="EMBL" id="PJL31206.1"/>
    </source>
</evidence>
<organism evidence="2 3">
    <name type="scientific">Stenotrophomonas maltophilia</name>
    <name type="common">Pseudomonas maltophilia</name>
    <name type="synonym">Xanthomonas maltophilia</name>
    <dbReference type="NCBI Taxonomy" id="40324"/>
    <lineage>
        <taxon>Bacteria</taxon>
        <taxon>Pseudomonadati</taxon>
        <taxon>Pseudomonadota</taxon>
        <taxon>Gammaproteobacteria</taxon>
        <taxon>Lysobacterales</taxon>
        <taxon>Lysobacteraceae</taxon>
        <taxon>Stenotrophomonas</taxon>
        <taxon>Stenotrophomonas maltophilia group</taxon>
    </lineage>
</organism>
<sequence>MLNTTSSEPFHPLRGRPLKPEQRQARRLAEAVARELARIKDALQPRESSAEIKPRAKDPPKAWERAGRVQGKAEGRPGIGRMGL</sequence>
<gene>
    <name evidence="2" type="ORF">B9Y64_06365</name>
</gene>